<dbReference type="InterPro" id="IPR036412">
    <property type="entry name" value="HAD-like_sf"/>
</dbReference>
<protein>
    <recommendedName>
        <fullName evidence="3">Haloacid dehalogenase-like hydrolase</fullName>
    </recommendedName>
</protein>
<dbReference type="EMBL" id="FMHY01000002">
    <property type="protein sequence ID" value="SCL58176.1"/>
    <property type="molecule type" value="Genomic_DNA"/>
</dbReference>
<dbReference type="STRING" id="227316.GA0070604_3773"/>
<evidence type="ECO:0008006" key="3">
    <source>
        <dbReference type="Google" id="ProtNLM"/>
    </source>
</evidence>
<evidence type="ECO:0000313" key="1">
    <source>
        <dbReference type="EMBL" id="SCL58176.1"/>
    </source>
</evidence>
<organism evidence="1 2">
    <name type="scientific">Micromonospora eburnea</name>
    <dbReference type="NCBI Taxonomy" id="227316"/>
    <lineage>
        <taxon>Bacteria</taxon>
        <taxon>Bacillati</taxon>
        <taxon>Actinomycetota</taxon>
        <taxon>Actinomycetes</taxon>
        <taxon>Micromonosporales</taxon>
        <taxon>Micromonosporaceae</taxon>
        <taxon>Micromonospora</taxon>
    </lineage>
</organism>
<sequence length="95" mass="11198">MQRLALFDLDDTLVNRGEAFRRWAAEFCRERGLPAAAVAWLVATDRDGCVPRDWFFGEVRDRFGLATSVDRLWADYRRRMPELVDCRPARHRLDQ</sequence>
<accession>A0A1C6UW35</accession>
<dbReference type="RefSeq" id="WP_141721333.1">
    <property type="nucleotide sequence ID" value="NZ_FMHY01000002.1"/>
</dbReference>
<dbReference type="SUPFAM" id="SSF56784">
    <property type="entry name" value="HAD-like"/>
    <property type="match status" value="1"/>
</dbReference>
<name>A0A1C6UW35_9ACTN</name>
<dbReference type="AlphaFoldDB" id="A0A1C6UW35"/>
<gene>
    <name evidence="1" type="ORF">GA0070604_3773</name>
</gene>
<proteinExistence type="predicted"/>
<dbReference type="OrthoDB" id="3680851at2"/>
<dbReference type="Proteomes" id="UP000199696">
    <property type="component" value="Unassembled WGS sequence"/>
</dbReference>
<keyword evidence="2" id="KW-1185">Reference proteome</keyword>
<evidence type="ECO:0000313" key="2">
    <source>
        <dbReference type="Proteomes" id="UP000199696"/>
    </source>
</evidence>
<reference evidence="2" key="1">
    <citation type="submission" date="2016-06" db="EMBL/GenBank/DDBJ databases">
        <authorList>
            <person name="Varghese N."/>
            <person name="Submissions Spin"/>
        </authorList>
    </citation>
    <scope>NUCLEOTIDE SEQUENCE [LARGE SCALE GENOMIC DNA]</scope>
    <source>
        <strain evidence="2">DSM 44814</strain>
    </source>
</reference>